<reference evidence="5 6" key="1">
    <citation type="submission" date="2016-10" db="EMBL/GenBank/DDBJ databases">
        <authorList>
            <person name="de Groot N.N."/>
        </authorList>
    </citation>
    <scope>NUCLEOTIDE SEQUENCE [LARGE SCALE GENOMIC DNA]</scope>
    <source>
        <strain evidence="5 6">IBRC-M10015</strain>
    </source>
</reference>
<dbReference type="InterPro" id="IPR013785">
    <property type="entry name" value="Aldolase_TIM"/>
</dbReference>
<evidence type="ECO:0000256" key="2">
    <source>
        <dbReference type="ARBA" id="ARBA00023239"/>
    </source>
</evidence>
<comment type="function">
    <text evidence="4">Involved in the third step of the chorismate pathway, which leads to the biosynthesis of aromatic amino acids. Catalyzes the cis-dehydration of 3-dehydroquinate (DHQ) and introduces the first double bond of the aromatic ring to yield 3-dehydroshikimate.</text>
</comment>
<dbReference type="GO" id="GO:0009423">
    <property type="term" value="P:chorismate biosynthetic process"/>
    <property type="evidence" value="ECO:0007669"/>
    <property type="project" value="UniProtKB-UniRule"/>
</dbReference>
<feature type="binding site" evidence="4">
    <location>
        <position position="181"/>
    </location>
    <ligand>
        <name>3-dehydroquinate</name>
        <dbReference type="ChEBI" id="CHEBI:32364"/>
    </ligand>
</feature>
<feature type="binding site" evidence="4">
    <location>
        <begin position="29"/>
        <end position="31"/>
    </location>
    <ligand>
        <name>3-dehydroquinate</name>
        <dbReference type="ChEBI" id="CHEBI:32364"/>
    </ligand>
</feature>
<dbReference type="EC" id="4.2.1.10" evidence="4"/>
<dbReference type="Proteomes" id="UP000198856">
    <property type="component" value="Unassembled WGS sequence"/>
</dbReference>
<name>A0A1G8SYT1_9EURY</name>
<evidence type="ECO:0000313" key="5">
    <source>
        <dbReference type="EMBL" id="SDJ34324.1"/>
    </source>
</evidence>
<dbReference type="HAMAP" id="MF_00214">
    <property type="entry name" value="AroD"/>
    <property type="match status" value="1"/>
</dbReference>
<dbReference type="SUPFAM" id="SSF51569">
    <property type="entry name" value="Aldolase"/>
    <property type="match status" value="1"/>
</dbReference>
<dbReference type="EMBL" id="FNFC01000002">
    <property type="protein sequence ID" value="SDJ34324.1"/>
    <property type="molecule type" value="Genomic_DNA"/>
</dbReference>
<dbReference type="PANTHER" id="PTHR43699">
    <property type="entry name" value="3-DEHYDROQUINATE DEHYDRATASE"/>
    <property type="match status" value="1"/>
</dbReference>
<dbReference type="Gene3D" id="3.20.20.70">
    <property type="entry name" value="Aldolase class I"/>
    <property type="match status" value="1"/>
</dbReference>
<dbReference type="GO" id="GO:0008652">
    <property type="term" value="P:amino acid biosynthetic process"/>
    <property type="evidence" value="ECO:0007669"/>
    <property type="project" value="UniProtKB-KW"/>
</dbReference>
<dbReference type="InterPro" id="IPR050146">
    <property type="entry name" value="Type-I_3-dehydroquinase"/>
</dbReference>
<accession>A0A1G8SYT1</accession>
<protein>
    <recommendedName>
        <fullName evidence="4">3-dehydroquinate dehydratase</fullName>
        <shortName evidence="4">3-dehydroquinase</shortName>
        <ecNumber evidence="4">4.2.1.10</ecNumber>
    </recommendedName>
    <alternativeName>
        <fullName evidence="4">Type I DHQase</fullName>
    </alternativeName>
    <alternativeName>
        <fullName evidence="4">Type I dehydroquinase</fullName>
        <shortName evidence="4">DHQ1</shortName>
    </alternativeName>
</protein>
<keyword evidence="4" id="KW-0028">Amino-acid biosynthesis</keyword>
<dbReference type="Pfam" id="PF01487">
    <property type="entry name" value="DHquinase_I"/>
    <property type="match status" value="1"/>
</dbReference>
<proteinExistence type="inferred from homology"/>
<sequence length="229" mass="24373">MNFEEFVLAASTASLDDSEVASRHADALELRLDLGDLTVDTLDADLPILVTNRLDSEGGNAPRGDTRIETLCRAIEQPAVEAVDIELAAVTDGDGQRVVEHARAHGVAVVVSTHDFEGTPATAHLLDVLEQASEIGDVAKLAVTASDRGDALDVLAATHEATRAGQTVATMAMGEAGRHTRVVAPLYGSRLGYAPLDSDRATAPGQYDLETFRRLYEFIRDDNRAGPGR</sequence>
<comment type="similarity">
    <text evidence="4">Belongs to the type-I 3-dehydroquinase family.</text>
</comment>
<comment type="catalytic activity">
    <reaction evidence="1 4">
        <text>3-dehydroquinate = 3-dehydroshikimate + H2O</text>
        <dbReference type="Rhea" id="RHEA:21096"/>
        <dbReference type="ChEBI" id="CHEBI:15377"/>
        <dbReference type="ChEBI" id="CHEBI:16630"/>
        <dbReference type="ChEBI" id="CHEBI:32364"/>
        <dbReference type="EC" id="4.2.1.10"/>
    </reaction>
</comment>
<dbReference type="RefSeq" id="WP_092699258.1">
    <property type="nucleotide sequence ID" value="NZ_FNFC01000002.1"/>
</dbReference>
<gene>
    <name evidence="4" type="primary">aroD</name>
    <name evidence="5" type="ORF">SAMN05216226_102219</name>
</gene>
<comment type="caution">
    <text evidence="4">Lacks conserved residue(s) required for the propagation of feature annotation.</text>
</comment>
<feature type="binding site" evidence="4">
    <location>
        <position position="53"/>
    </location>
    <ligand>
        <name>3-dehydroquinate</name>
        <dbReference type="ChEBI" id="CHEBI:32364"/>
    </ligand>
</feature>
<organism evidence="5 6">
    <name type="scientific">Halovenus aranensis</name>
    <dbReference type="NCBI Taxonomy" id="890420"/>
    <lineage>
        <taxon>Archaea</taxon>
        <taxon>Methanobacteriati</taxon>
        <taxon>Methanobacteriota</taxon>
        <taxon>Stenosarchaea group</taxon>
        <taxon>Halobacteria</taxon>
        <taxon>Halobacteriales</taxon>
        <taxon>Haloarculaceae</taxon>
        <taxon>Halovenus</taxon>
    </lineage>
</organism>
<keyword evidence="2 4" id="KW-0456">Lyase</keyword>
<dbReference type="OrthoDB" id="34329at2157"/>
<dbReference type="GO" id="GO:0009073">
    <property type="term" value="P:aromatic amino acid family biosynthetic process"/>
    <property type="evidence" value="ECO:0007669"/>
    <property type="project" value="UniProtKB-KW"/>
</dbReference>
<dbReference type="PANTHER" id="PTHR43699:SF1">
    <property type="entry name" value="3-DEHYDROQUINATE DEHYDRATASE"/>
    <property type="match status" value="1"/>
</dbReference>
<dbReference type="UniPathway" id="UPA00053">
    <property type="reaction ID" value="UER00086"/>
</dbReference>
<evidence type="ECO:0000313" key="6">
    <source>
        <dbReference type="Proteomes" id="UP000198856"/>
    </source>
</evidence>
<evidence type="ECO:0000256" key="3">
    <source>
        <dbReference type="ARBA" id="ARBA00023270"/>
    </source>
</evidence>
<dbReference type="STRING" id="890420.SAMN05216226_102219"/>
<comment type="subunit">
    <text evidence="4">Homodimer.</text>
</comment>
<dbReference type="CDD" id="cd00502">
    <property type="entry name" value="DHQase_I"/>
    <property type="match status" value="1"/>
</dbReference>
<keyword evidence="6" id="KW-1185">Reference proteome</keyword>
<dbReference type="InterPro" id="IPR001381">
    <property type="entry name" value="DHquinase_I"/>
</dbReference>
<keyword evidence="4" id="KW-0057">Aromatic amino acid biosynthesis</keyword>
<dbReference type="GO" id="GO:0046279">
    <property type="term" value="P:3,4-dihydroxybenzoate biosynthetic process"/>
    <property type="evidence" value="ECO:0007669"/>
    <property type="project" value="TreeGrafter"/>
</dbReference>
<feature type="active site" description="Schiff-base intermediate with substrate" evidence="4">
    <location>
        <position position="140"/>
    </location>
</feature>
<keyword evidence="3 4" id="KW-0704">Schiff base</keyword>
<feature type="active site" description="Proton donor/acceptor" evidence="4">
    <location>
        <position position="114"/>
    </location>
</feature>
<comment type="pathway">
    <text evidence="4">Metabolic intermediate biosynthesis; chorismate biosynthesis; chorismate from D-erythrose 4-phosphate and phosphoenolpyruvate: step 3/7.</text>
</comment>
<feature type="binding site" evidence="4">
    <location>
        <position position="206"/>
    </location>
    <ligand>
        <name>3-dehydroquinate</name>
        <dbReference type="ChEBI" id="CHEBI:32364"/>
    </ligand>
</feature>
<evidence type="ECO:0000256" key="4">
    <source>
        <dbReference type="HAMAP-Rule" id="MF_00214"/>
    </source>
</evidence>
<dbReference type="AlphaFoldDB" id="A0A1G8SYT1"/>
<feature type="binding site" evidence="4">
    <location>
        <position position="202"/>
    </location>
    <ligand>
        <name>3-dehydroquinate</name>
        <dbReference type="ChEBI" id="CHEBI:32364"/>
    </ligand>
</feature>
<evidence type="ECO:0000256" key="1">
    <source>
        <dbReference type="ARBA" id="ARBA00001864"/>
    </source>
</evidence>
<dbReference type="GO" id="GO:0003855">
    <property type="term" value="F:3-dehydroquinate dehydratase activity"/>
    <property type="evidence" value="ECO:0007669"/>
    <property type="project" value="UniProtKB-UniRule"/>
</dbReference>